<dbReference type="KEGG" id="ahz:APS56_04390"/>
<dbReference type="AlphaFoldDB" id="A0A0P0D0R6"/>
<evidence type="ECO:0000313" key="2">
    <source>
        <dbReference type="EMBL" id="ALJ04421.1"/>
    </source>
</evidence>
<dbReference type="SUPFAM" id="SSF82185">
    <property type="entry name" value="Histone H3 K4-specific methyltransferase SET7/9 N-terminal domain"/>
    <property type="match status" value="2"/>
</dbReference>
<dbReference type="EMBL" id="CP012898">
    <property type="protein sequence ID" value="ALJ04421.1"/>
    <property type="molecule type" value="Genomic_DNA"/>
</dbReference>
<dbReference type="Gene3D" id="3.90.930.1">
    <property type="match status" value="1"/>
</dbReference>
<evidence type="ECO:0000256" key="1">
    <source>
        <dbReference type="SAM" id="SignalP"/>
    </source>
</evidence>
<dbReference type="STRING" id="1736674.APS56_04390"/>
<dbReference type="Pfam" id="PF07661">
    <property type="entry name" value="MORN_2"/>
    <property type="match status" value="3"/>
</dbReference>
<sequence>MKITVLLLSFFLFTSMVFAQNINQFDANGQRHGIWKKNFEGTDVLRYEGAFLHGKEIGLFKFYKNINKKAVLSATKLFNKDNNIAEVKFYSSSGKLITEGVMNGKMYVGTWKYYQKTSNKLLTLEYYNDSGKLDGERFVYYPNGKVAEKQHYVNGKLNGISQWYSDTNVVIKEFVYENDVLHGLSKVYNAKGELIVEGTYKQGKKNGIWQYYENGSLTEEVDFTPKSKLKK</sequence>
<organism evidence="2 3">
    <name type="scientific">Pseudalgibacter alginicilyticus</name>
    <dbReference type="NCBI Taxonomy" id="1736674"/>
    <lineage>
        <taxon>Bacteria</taxon>
        <taxon>Pseudomonadati</taxon>
        <taxon>Bacteroidota</taxon>
        <taxon>Flavobacteriia</taxon>
        <taxon>Flavobacteriales</taxon>
        <taxon>Flavobacteriaceae</taxon>
        <taxon>Pseudalgibacter</taxon>
    </lineage>
</organism>
<gene>
    <name evidence="2" type="ORF">APS56_04390</name>
</gene>
<evidence type="ECO:0000313" key="3">
    <source>
        <dbReference type="Proteomes" id="UP000057981"/>
    </source>
</evidence>
<reference evidence="2 3" key="1">
    <citation type="submission" date="2015-10" db="EMBL/GenBank/DDBJ databases">
        <authorList>
            <person name="Gilbert D.G."/>
        </authorList>
    </citation>
    <scope>NUCLEOTIDE SEQUENCE [LARGE SCALE GENOMIC DNA]</scope>
    <source>
        <strain evidence="3">HZ-22</strain>
    </source>
</reference>
<name>A0A0P0D0R6_9FLAO</name>
<proteinExistence type="predicted"/>
<keyword evidence="3" id="KW-1185">Reference proteome</keyword>
<dbReference type="RefSeq" id="WP_054725129.1">
    <property type="nucleotide sequence ID" value="NZ_CP012898.1"/>
</dbReference>
<dbReference type="InterPro" id="IPR011652">
    <property type="entry name" value="MORN_2"/>
</dbReference>
<accession>A0A0P0D0R6</accession>
<dbReference type="Proteomes" id="UP000057981">
    <property type="component" value="Chromosome"/>
</dbReference>
<dbReference type="Gene3D" id="2.20.110.10">
    <property type="entry name" value="Histone H3 K4-specific methyltransferase SET7/9 N-terminal domain"/>
    <property type="match status" value="1"/>
</dbReference>
<keyword evidence="1" id="KW-0732">Signal</keyword>
<feature type="chain" id="PRO_5006043135" evidence="1">
    <location>
        <begin position="20"/>
        <end position="231"/>
    </location>
</feature>
<feature type="signal peptide" evidence="1">
    <location>
        <begin position="1"/>
        <end position="19"/>
    </location>
</feature>
<protein>
    <submittedName>
        <fullName evidence="2">Preprotein translocase YidC</fullName>
    </submittedName>
</protein>